<dbReference type="InterPro" id="IPR036186">
    <property type="entry name" value="Serpin_sf"/>
</dbReference>
<dbReference type="EMBL" id="CAAALY010252687">
    <property type="protein sequence ID" value="VEL36601.1"/>
    <property type="molecule type" value="Genomic_DNA"/>
</dbReference>
<dbReference type="OrthoDB" id="9518664at2759"/>
<evidence type="ECO:0000313" key="3">
    <source>
        <dbReference type="Proteomes" id="UP000784294"/>
    </source>
</evidence>
<protein>
    <recommendedName>
        <fullName evidence="1">Serpin domain-containing protein</fullName>
    </recommendedName>
</protein>
<sequence length="265" mass="28825">MPQSGTKEFGCSLTVNQKFHLSLHFIVAAPEPDHENHISSSSSLLLFYTLLACNGARGSTRLQMARSLGLIKTELEASDEALVEAASALGSRLNSLLTSDGEDEPSNAGQEGLAGAAKSGGVIALAIGVFVQQGYPIEDTFLNAMKQIFKAQIGHVRLHETLYSGIFRLISWVKKALKPVEKLDILVVSDCSRQKSKSFHQVVTFACKGVGKVVYISDKLGCIEAKFVYQRLRVHRCVGNGSDTFFLSSCLYFNSIGMIQRPHKG</sequence>
<dbReference type="InterPro" id="IPR023796">
    <property type="entry name" value="Serpin_dom"/>
</dbReference>
<evidence type="ECO:0000259" key="1">
    <source>
        <dbReference type="Pfam" id="PF00079"/>
    </source>
</evidence>
<reference evidence="2" key="1">
    <citation type="submission" date="2018-11" db="EMBL/GenBank/DDBJ databases">
        <authorList>
            <consortium name="Pathogen Informatics"/>
        </authorList>
    </citation>
    <scope>NUCLEOTIDE SEQUENCE</scope>
</reference>
<evidence type="ECO:0000313" key="2">
    <source>
        <dbReference type="EMBL" id="VEL36601.1"/>
    </source>
</evidence>
<organism evidence="2 3">
    <name type="scientific">Protopolystoma xenopodis</name>
    <dbReference type="NCBI Taxonomy" id="117903"/>
    <lineage>
        <taxon>Eukaryota</taxon>
        <taxon>Metazoa</taxon>
        <taxon>Spiralia</taxon>
        <taxon>Lophotrochozoa</taxon>
        <taxon>Platyhelminthes</taxon>
        <taxon>Monogenea</taxon>
        <taxon>Polyopisthocotylea</taxon>
        <taxon>Polystomatidea</taxon>
        <taxon>Polystomatidae</taxon>
        <taxon>Protopolystoma</taxon>
    </lineage>
</organism>
<dbReference type="SUPFAM" id="SSF56574">
    <property type="entry name" value="Serpins"/>
    <property type="match status" value="1"/>
</dbReference>
<dbReference type="Gene3D" id="3.30.497.10">
    <property type="entry name" value="Antithrombin, subunit I, domain 2"/>
    <property type="match status" value="1"/>
</dbReference>
<name>A0A448XH12_9PLAT</name>
<comment type="caution">
    <text evidence="2">The sequence shown here is derived from an EMBL/GenBank/DDBJ whole genome shotgun (WGS) entry which is preliminary data.</text>
</comment>
<dbReference type="InterPro" id="IPR042178">
    <property type="entry name" value="Serpin_sf_1"/>
</dbReference>
<proteinExistence type="predicted"/>
<keyword evidence="3" id="KW-1185">Reference proteome</keyword>
<dbReference type="Pfam" id="PF00079">
    <property type="entry name" value="Serpin"/>
    <property type="match status" value="1"/>
</dbReference>
<accession>A0A448XH12</accession>
<dbReference type="Proteomes" id="UP000784294">
    <property type="component" value="Unassembled WGS sequence"/>
</dbReference>
<gene>
    <name evidence="2" type="ORF">PXEA_LOCUS30041</name>
</gene>
<feature type="domain" description="Serpin" evidence="1">
    <location>
        <begin position="16"/>
        <end position="161"/>
    </location>
</feature>
<dbReference type="AlphaFoldDB" id="A0A448XH12"/>